<name>A0A1H9XH18_9PSEU</name>
<feature type="domain" description="Thiopeptide-type bacteriocin biosynthesis" evidence="1">
    <location>
        <begin position="64"/>
        <end position="322"/>
    </location>
</feature>
<protein>
    <submittedName>
        <fullName evidence="2">Thiopeptide-type bacteriocin biosynthesis domain-containing protein</fullName>
    </submittedName>
</protein>
<dbReference type="Pfam" id="PF14028">
    <property type="entry name" value="Lant_dehydr_C"/>
    <property type="match status" value="1"/>
</dbReference>
<dbReference type="EMBL" id="FOGI01000015">
    <property type="protein sequence ID" value="SES45435.1"/>
    <property type="molecule type" value="Genomic_DNA"/>
</dbReference>
<keyword evidence="3" id="KW-1185">Reference proteome</keyword>
<dbReference type="InterPro" id="IPR023809">
    <property type="entry name" value="Thiopep_bacteriocin_synth_dom"/>
</dbReference>
<gene>
    <name evidence="2" type="ORF">SAMN04487818_11583</name>
</gene>
<dbReference type="Proteomes" id="UP000199051">
    <property type="component" value="Unassembled WGS sequence"/>
</dbReference>
<dbReference type="NCBIfam" id="TIGR03891">
    <property type="entry name" value="thiopep_ocin"/>
    <property type="match status" value="1"/>
</dbReference>
<evidence type="ECO:0000313" key="3">
    <source>
        <dbReference type="Proteomes" id="UP000199051"/>
    </source>
</evidence>
<evidence type="ECO:0000259" key="1">
    <source>
        <dbReference type="Pfam" id="PF14028"/>
    </source>
</evidence>
<reference evidence="3" key="1">
    <citation type="submission" date="2016-10" db="EMBL/GenBank/DDBJ databases">
        <authorList>
            <person name="Varghese N."/>
            <person name="Submissions S."/>
        </authorList>
    </citation>
    <scope>NUCLEOTIDE SEQUENCE [LARGE SCALE GENOMIC DNA]</scope>
    <source>
        <strain evidence="3">DSM 44260</strain>
    </source>
</reference>
<accession>A0A1H9XH18</accession>
<proteinExistence type="predicted"/>
<organism evidence="2 3">
    <name type="scientific">Actinokineospora terrae</name>
    <dbReference type="NCBI Taxonomy" id="155974"/>
    <lineage>
        <taxon>Bacteria</taxon>
        <taxon>Bacillati</taxon>
        <taxon>Actinomycetota</taxon>
        <taxon>Actinomycetes</taxon>
        <taxon>Pseudonocardiales</taxon>
        <taxon>Pseudonocardiaceae</taxon>
        <taxon>Actinokineospora</taxon>
    </lineage>
</organism>
<dbReference type="STRING" id="155974.SAMN04487818_11583"/>
<dbReference type="AlphaFoldDB" id="A0A1H9XH18"/>
<evidence type="ECO:0000313" key="2">
    <source>
        <dbReference type="EMBL" id="SES45435.1"/>
    </source>
</evidence>
<sequence length="724" mass="77393">MGGDADKPSTIRDVERMVLRVLSGSPLHQVALDALVEPTELAEAATVYQQAGQQALEHQAAAGWWQIYLQFADWTAAERSAVDTIAPLLNHAERDGLVTKWWFMRKYPCWRLRVYPGRDGDAMREELGAALDALTTRGEIARWWSGVYEAESAAFGGAEGMAIAHELFCADSSAVLSLASTGGAAVGRRELSVLLCNALMRGAGLEWYEQGDVWHRVAQERPLPDGTSAAKLTALAGDLKQLMLADTSPEAPLLRADGPLASSAAWAGAFRRAGRTLGRAAHAGTLQRGLRQVLSYLVIFHWNRLGLPARTQSILAWAARTAVLGLPMEMQPERLAGALVVGPHASPTRANGEAVERAITRFPLVSQRHFPCLDLETRVRQVRECADSCHEPDDADEQIKRACAVWNLSALIAADCGLPDLAIELCGQQFQIFRSASPLSGAAAIAALQPLVNLARLTSRSGDPQGAVRELGALKSALHNGGTLVIHGQDVDLDGLLASMSTSVESWLRHVLLHEGTRALAAAGQWIGAATFAEKYDDADDQLREARQARVIAHAVNGEFGSALTQLADSATGTTWELGVAACLRTYVLIKAQRLAPGDIANLINAVQLACEPPAQATTLFRARLRLAAIDLAVAAQADPALLYASMIEEAERSNDAFVVREVQAHPDFPAWATREQAETLGMLVQKAALGAGEMPAPLLDHLTASTQLAGSALAAALSRTVGS</sequence>